<protein>
    <submittedName>
        <fullName evidence="2">Uncharacterized protein</fullName>
    </submittedName>
</protein>
<evidence type="ECO:0000313" key="2">
    <source>
        <dbReference type="EMBL" id="TDG50354.1"/>
    </source>
</evidence>
<accession>A0A484BNW0</accession>
<dbReference type="Proteomes" id="UP000295192">
    <property type="component" value="Unassembled WGS sequence"/>
</dbReference>
<dbReference type="EMBL" id="LSRL02000016">
    <property type="protein sequence ID" value="TDG50354.1"/>
    <property type="molecule type" value="Genomic_DNA"/>
</dbReference>
<evidence type="ECO:0000313" key="3">
    <source>
        <dbReference type="Proteomes" id="UP000295192"/>
    </source>
</evidence>
<dbReference type="AlphaFoldDB" id="A0A484BNW0"/>
<name>A0A484BNW0_DRONA</name>
<sequence length="84" mass="9299">MATLMMINSLCRICRTQQLQPGPGGSCSQTVAGWQLSMPLAIKLQRQQQQQQQPQPQQQQHQQQLPMAKIETGSGLCGGPLDFH</sequence>
<feature type="compositionally biased region" description="Low complexity" evidence="1">
    <location>
        <begin position="45"/>
        <end position="64"/>
    </location>
</feature>
<gene>
    <name evidence="2" type="ORF">AWZ03_003259</name>
</gene>
<feature type="region of interest" description="Disordered" evidence="1">
    <location>
        <begin position="45"/>
        <end position="84"/>
    </location>
</feature>
<evidence type="ECO:0000256" key="1">
    <source>
        <dbReference type="SAM" id="MobiDB-lite"/>
    </source>
</evidence>
<organism evidence="2 3">
    <name type="scientific">Drosophila navojoa</name>
    <name type="common">Fruit fly</name>
    <dbReference type="NCBI Taxonomy" id="7232"/>
    <lineage>
        <taxon>Eukaryota</taxon>
        <taxon>Metazoa</taxon>
        <taxon>Ecdysozoa</taxon>
        <taxon>Arthropoda</taxon>
        <taxon>Hexapoda</taxon>
        <taxon>Insecta</taxon>
        <taxon>Pterygota</taxon>
        <taxon>Neoptera</taxon>
        <taxon>Endopterygota</taxon>
        <taxon>Diptera</taxon>
        <taxon>Brachycera</taxon>
        <taxon>Muscomorpha</taxon>
        <taxon>Ephydroidea</taxon>
        <taxon>Drosophilidae</taxon>
        <taxon>Drosophila</taxon>
    </lineage>
</organism>
<comment type="caution">
    <text evidence="2">The sequence shown here is derived from an EMBL/GenBank/DDBJ whole genome shotgun (WGS) entry which is preliminary data.</text>
</comment>
<reference evidence="2 3" key="1">
    <citation type="journal article" date="2019" name="J. Hered.">
        <title>An Improved Genome Assembly for Drosophila navojoa, the Basal Species in the mojavensis Cluster.</title>
        <authorList>
            <person name="Vanderlinde T."/>
            <person name="Dupim E.G."/>
            <person name="Nazario-Yepiz N.O."/>
            <person name="Carvalho A.B."/>
        </authorList>
    </citation>
    <scope>NUCLEOTIDE SEQUENCE [LARGE SCALE GENOMIC DNA]</scope>
    <source>
        <strain evidence="2">Navoj_Jal97</strain>
        <tissue evidence="2">Whole organism</tissue>
    </source>
</reference>
<proteinExistence type="predicted"/>
<keyword evidence="3" id="KW-1185">Reference proteome</keyword>